<evidence type="ECO:0000256" key="2">
    <source>
        <dbReference type="SAM" id="SignalP"/>
    </source>
</evidence>
<evidence type="ECO:0000313" key="5">
    <source>
        <dbReference type="Proteomes" id="UP001321498"/>
    </source>
</evidence>
<dbReference type="EMBL" id="AP027731">
    <property type="protein sequence ID" value="BDZ45304.1"/>
    <property type="molecule type" value="Genomic_DNA"/>
</dbReference>
<feature type="region of interest" description="Disordered" evidence="1">
    <location>
        <begin position="89"/>
        <end position="113"/>
    </location>
</feature>
<dbReference type="Proteomes" id="UP001321498">
    <property type="component" value="Chromosome"/>
</dbReference>
<keyword evidence="2" id="KW-0732">Signal</keyword>
<feature type="chain" id="PRO_5045705093" description="CHRD domain-containing protein" evidence="2">
    <location>
        <begin position="22"/>
        <end position="113"/>
    </location>
</feature>
<dbReference type="InterPro" id="IPR010895">
    <property type="entry name" value="CHRD"/>
</dbReference>
<evidence type="ECO:0000313" key="4">
    <source>
        <dbReference type="EMBL" id="BDZ45304.1"/>
    </source>
</evidence>
<gene>
    <name evidence="4" type="ORF">GCM10025866_12130</name>
</gene>
<proteinExistence type="predicted"/>
<evidence type="ECO:0000259" key="3">
    <source>
        <dbReference type="Pfam" id="PF07452"/>
    </source>
</evidence>
<sequence length="113" mass="11193">MMKKSALLLVPALALGFSAFAAAPAIAATDGSYQTELGALNGSGGSGMAMVTVAGDQVTVHMEVSGLAETFSGNPYPHVAHIHVGEAGTCPTPDADKDGDGVISTTEGHPPTA</sequence>
<dbReference type="RefSeq" id="WP_286278670.1">
    <property type="nucleotide sequence ID" value="NZ_AP027731.1"/>
</dbReference>
<feature type="signal peptide" evidence="2">
    <location>
        <begin position="1"/>
        <end position="21"/>
    </location>
</feature>
<evidence type="ECO:0000256" key="1">
    <source>
        <dbReference type="SAM" id="MobiDB-lite"/>
    </source>
</evidence>
<organism evidence="4 5">
    <name type="scientific">Naasia aerilata</name>
    <dbReference type="NCBI Taxonomy" id="1162966"/>
    <lineage>
        <taxon>Bacteria</taxon>
        <taxon>Bacillati</taxon>
        <taxon>Actinomycetota</taxon>
        <taxon>Actinomycetes</taxon>
        <taxon>Micrococcales</taxon>
        <taxon>Microbacteriaceae</taxon>
        <taxon>Naasia</taxon>
    </lineage>
</organism>
<reference evidence="5" key="1">
    <citation type="journal article" date="2019" name="Int. J. Syst. Evol. Microbiol.">
        <title>The Global Catalogue of Microorganisms (GCM) 10K type strain sequencing project: providing services to taxonomists for standard genome sequencing and annotation.</title>
        <authorList>
            <consortium name="The Broad Institute Genomics Platform"/>
            <consortium name="The Broad Institute Genome Sequencing Center for Infectious Disease"/>
            <person name="Wu L."/>
            <person name="Ma J."/>
        </authorList>
    </citation>
    <scope>NUCLEOTIDE SEQUENCE [LARGE SCALE GENOMIC DNA]</scope>
    <source>
        <strain evidence="5">NBRC 108725</strain>
    </source>
</reference>
<accession>A0ABN6XK45</accession>
<dbReference type="Pfam" id="PF07452">
    <property type="entry name" value="CHRD"/>
    <property type="match status" value="1"/>
</dbReference>
<feature type="domain" description="CHRD" evidence="3">
    <location>
        <begin position="41"/>
        <end position="89"/>
    </location>
</feature>
<protein>
    <recommendedName>
        <fullName evidence="3">CHRD domain-containing protein</fullName>
    </recommendedName>
</protein>
<name>A0ABN6XK45_9MICO</name>
<keyword evidence="5" id="KW-1185">Reference proteome</keyword>